<evidence type="ECO:0000256" key="1">
    <source>
        <dbReference type="ARBA" id="ARBA00004168"/>
    </source>
</evidence>
<dbReference type="InterPro" id="IPR008966">
    <property type="entry name" value="Adhesion_dom_sf"/>
</dbReference>
<reference evidence="8 9" key="1">
    <citation type="submission" date="2010-12" db="EMBL/GenBank/DDBJ databases">
        <authorList>
            <person name="Muzny D."/>
            <person name="Qin X."/>
            <person name="Deng J."/>
            <person name="Jiang H."/>
            <person name="Liu Y."/>
            <person name="Qu J."/>
            <person name="Song X.-Z."/>
            <person name="Zhang L."/>
            <person name="Thornton R."/>
            <person name="Coyle M."/>
            <person name="Francisco L."/>
            <person name="Jackson L."/>
            <person name="Javaid M."/>
            <person name="Korchina V."/>
            <person name="Kovar C."/>
            <person name="Mata R."/>
            <person name="Mathew T."/>
            <person name="Ngo R."/>
            <person name="Nguyen L."/>
            <person name="Nguyen N."/>
            <person name="Okwuonu G."/>
            <person name="Ongeri F."/>
            <person name="Pham C."/>
            <person name="Simmons D."/>
            <person name="Wilczek-Boney K."/>
            <person name="Hale W."/>
            <person name="Jakkamsetti A."/>
            <person name="Pham P."/>
            <person name="Ruth R."/>
            <person name="San Lucas F."/>
            <person name="Warren J."/>
            <person name="Zhang J."/>
            <person name="Zhao Z."/>
            <person name="Zhou C."/>
            <person name="Zhu D."/>
            <person name="Lee S."/>
            <person name="Bess C."/>
            <person name="Blankenburg K."/>
            <person name="Forbes L."/>
            <person name="Fu Q."/>
            <person name="Gubbala S."/>
            <person name="Hirani K."/>
            <person name="Jayaseelan J.C."/>
            <person name="Lara F."/>
            <person name="Munidasa M."/>
            <person name="Palculict T."/>
            <person name="Patil S."/>
            <person name="Pu L.-L."/>
            <person name="Saada N."/>
            <person name="Tang L."/>
            <person name="Weissenberger G."/>
            <person name="Zhu Y."/>
            <person name="Hemphill L."/>
            <person name="Shang Y."/>
            <person name="Youmans B."/>
            <person name="Ayvaz T."/>
            <person name="Ross M."/>
            <person name="Santibanez J."/>
            <person name="Aqrawi P."/>
            <person name="Gross S."/>
            <person name="Joshi V."/>
            <person name="Fowler G."/>
            <person name="Nazareth L."/>
            <person name="Reid J."/>
            <person name="Worley K."/>
            <person name="Petrosino J."/>
            <person name="Highlander S."/>
            <person name="Gibbs R."/>
        </authorList>
    </citation>
    <scope>NUCLEOTIDE SEQUENCE [LARGE SCALE GENOMIC DNA]</scope>
    <source>
        <strain evidence="8 9">ATCC 700779</strain>
    </source>
</reference>
<feature type="domain" description="SDR-like Ig" evidence="7">
    <location>
        <begin position="55"/>
        <end position="153"/>
    </location>
</feature>
<dbReference type="Pfam" id="PF05737">
    <property type="entry name" value="Collagen_bind"/>
    <property type="match status" value="1"/>
</dbReference>
<evidence type="ECO:0000256" key="3">
    <source>
        <dbReference type="ARBA" id="ARBA00022525"/>
    </source>
</evidence>
<dbReference type="GeneID" id="29746569"/>
<evidence type="ECO:0000256" key="2">
    <source>
        <dbReference type="ARBA" id="ARBA00022512"/>
    </source>
</evidence>
<evidence type="ECO:0000313" key="8">
    <source>
        <dbReference type="EMBL" id="EFX36174.1"/>
    </source>
</evidence>
<dbReference type="Gene3D" id="2.60.40.1280">
    <property type="match status" value="1"/>
</dbReference>
<feature type="domain" description="Collagen binding" evidence="6">
    <location>
        <begin position="179"/>
        <end position="296"/>
    </location>
</feature>
<protein>
    <submittedName>
        <fullName evidence="8">Collagen binding domain protein</fullName>
    </submittedName>
</protein>
<dbReference type="SUPFAM" id="SSF49401">
    <property type="entry name" value="Bacterial adhesins"/>
    <property type="match status" value="2"/>
</dbReference>
<keyword evidence="5" id="KW-0572">Peptidoglycan-anchor</keyword>
<evidence type="ECO:0000259" key="7">
    <source>
        <dbReference type="Pfam" id="PF17961"/>
    </source>
</evidence>
<dbReference type="EMBL" id="AEVD01000012">
    <property type="protein sequence ID" value="EFX36174.1"/>
    <property type="molecule type" value="Genomic_DNA"/>
</dbReference>
<dbReference type="InterPro" id="IPR011252">
    <property type="entry name" value="Fibrogen-bd_dom1"/>
</dbReference>
<evidence type="ECO:0000313" key="9">
    <source>
        <dbReference type="Proteomes" id="UP000002815"/>
    </source>
</evidence>
<evidence type="ECO:0000259" key="6">
    <source>
        <dbReference type="Pfam" id="PF05737"/>
    </source>
</evidence>
<accession>E8K240</accession>
<keyword evidence="4" id="KW-0732">Signal</keyword>
<dbReference type="RefSeq" id="WP_006149182.1">
    <property type="nucleotide sequence ID" value="NZ_GL732439.1"/>
</dbReference>
<proteinExistence type="predicted"/>
<dbReference type="eggNOG" id="COG4932">
    <property type="taxonomic scope" value="Bacteria"/>
</dbReference>
<sequence>MKISQKSVTRILAFVSIFVLSLTTLTTVFGAEVTNYTNNTKITLDGKDITADTKVGRGQAMEATNSITFPDSQAINAGDTLVLDLPKELSWPVKSEFPIKNGSEIVGNAVADPATGKTTVTFTDYFSKNPQNKRMSLKYDIVVNAGNVTESGKKTFKYGEQTYNLTYDPDSTAIGQYEYKYGYQNPQNPKRIKWKVILNAAQDKLNKMVITDELADGQVLVKGSLRAVRYARQPKAIESEEQLTKLDPTDNFTKKAEYTTNAAGQITGFTINFGDNWNWPMYIEYETELTEAKKKGDVVNNVIKWKAENFPNERSYPAKTLIYTASGEGEGETTTTTTTTTT</sequence>
<comment type="subcellular location">
    <subcellularLocation>
        <location evidence="1">Secreted</location>
        <location evidence="1">Cell wall</location>
        <topology evidence="1">Peptidoglycan-anchor</topology>
    </subcellularLocation>
</comment>
<dbReference type="Pfam" id="PF17961">
    <property type="entry name" value="Big_8"/>
    <property type="match status" value="1"/>
</dbReference>
<organism evidence="8 9">
    <name type="scientific">Streptococcus infantis ATCC 700779</name>
    <dbReference type="NCBI Taxonomy" id="889204"/>
    <lineage>
        <taxon>Bacteria</taxon>
        <taxon>Bacillati</taxon>
        <taxon>Bacillota</taxon>
        <taxon>Bacilli</taxon>
        <taxon>Lactobacillales</taxon>
        <taxon>Streptococcaceae</taxon>
        <taxon>Streptococcus</taxon>
    </lineage>
</organism>
<dbReference type="Proteomes" id="UP000002815">
    <property type="component" value="Unassembled WGS sequence"/>
</dbReference>
<evidence type="ECO:0000256" key="4">
    <source>
        <dbReference type="ARBA" id="ARBA00022729"/>
    </source>
</evidence>
<keyword evidence="8" id="KW-0176">Collagen</keyword>
<keyword evidence="3" id="KW-0964">Secreted</keyword>
<dbReference type="GO" id="GO:0007155">
    <property type="term" value="P:cell adhesion"/>
    <property type="evidence" value="ECO:0007669"/>
    <property type="project" value="InterPro"/>
</dbReference>
<name>E8K240_9STRE</name>
<keyword evidence="2" id="KW-0134">Cell wall</keyword>
<dbReference type="GO" id="GO:0005518">
    <property type="term" value="F:collagen binding"/>
    <property type="evidence" value="ECO:0007669"/>
    <property type="project" value="InterPro"/>
</dbReference>
<keyword evidence="9" id="KW-1185">Reference proteome</keyword>
<feature type="non-terminal residue" evidence="8">
    <location>
        <position position="342"/>
    </location>
</feature>
<dbReference type="Gene3D" id="2.60.40.740">
    <property type="match status" value="1"/>
</dbReference>
<comment type="caution">
    <text evidence="8">The sequence shown here is derived from an EMBL/GenBank/DDBJ whole genome shotgun (WGS) entry which is preliminary data.</text>
</comment>
<dbReference type="AlphaFoldDB" id="E8K240"/>
<dbReference type="InterPro" id="IPR041171">
    <property type="entry name" value="SDR_Ig"/>
</dbReference>
<gene>
    <name evidence="8" type="ORF">HMPREF9423_1553</name>
</gene>
<evidence type="ECO:0000256" key="5">
    <source>
        <dbReference type="ARBA" id="ARBA00023088"/>
    </source>
</evidence>
<dbReference type="InterPro" id="IPR008456">
    <property type="entry name" value="Collagen-bd_dom"/>
</dbReference>
<dbReference type="HOGENOM" id="CLU_002287_5_0_9"/>